<organism evidence="1">
    <name type="scientific">bioreactor metagenome</name>
    <dbReference type="NCBI Taxonomy" id="1076179"/>
    <lineage>
        <taxon>unclassified sequences</taxon>
        <taxon>metagenomes</taxon>
        <taxon>ecological metagenomes</taxon>
    </lineage>
</organism>
<proteinExistence type="predicted"/>
<protein>
    <submittedName>
        <fullName evidence="1">Uncharacterized protein</fullName>
    </submittedName>
</protein>
<name>A0A645AY96_9ZZZZ</name>
<sequence length="99" mass="10570">MLEEFTEGMGCGGKARGHTHTLGQLGDHLAERGVLATYDLDVAHSQVLKRNDQGGRLKACRHGEAPEFKNRCGPASLVGSNADIEHATPSPTLTHRAVL</sequence>
<gene>
    <name evidence="1" type="ORF">SDC9_104551</name>
</gene>
<reference evidence="1" key="1">
    <citation type="submission" date="2019-08" db="EMBL/GenBank/DDBJ databases">
        <authorList>
            <person name="Kucharzyk K."/>
            <person name="Murdoch R.W."/>
            <person name="Higgins S."/>
            <person name="Loffler F."/>
        </authorList>
    </citation>
    <scope>NUCLEOTIDE SEQUENCE</scope>
</reference>
<evidence type="ECO:0000313" key="1">
    <source>
        <dbReference type="EMBL" id="MPM57728.1"/>
    </source>
</evidence>
<dbReference type="AlphaFoldDB" id="A0A645AY96"/>
<accession>A0A645AY96</accession>
<dbReference type="EMBL" id="VSSQ01016414">
    <property type="protein sequence ID" value="MPM57728.1"/>
    <property type="molecule type" value="Genomic_DNA"/>
</dbReference>
<comment type="caution">
    <text evidence="1">The sequence shown here is derived from an EMBL/GenBank/DDBJ whole genome shotgun (WGS) entry which is preliminary data.</text>
</comment>